<feature type="chain" id="PRO_5046212693" description="Esterase" evidence="1">
    <location>
        <begin position="19"/>
        <end position="322"/>
    </location>
</feature>
<dbReference type="EMBL" id="CP136336">
    <property type="protein sequence ID" value="WOB07835.1"/>
    <property type="molecule type" value="Genomic_DNA"/>
</dbReference>
<dbReference type="InterPro" id="IPR036514">
    <property type="entry name" value="SGNH_hydro_sf"/>
</dbReference>
<gene>
    <name evidence="2" type="ORF">RXV79_23375</name>
</gene>
<evidence type="ECO:0000313" key="2">
    <source>
        <dbReference type="EMBL" id="WOB07835.1"/>
    </source>
</evidence>
<reference evidence="2 3" key="1">
    <citation type="submission" date="2023-10" db="EMBL/GenBank/DDBJ databases">
        <title>Bacteria for the degradation of biodegradable plastic PBAT(Polybutylene adipate terephthalate).</title>
        <authorList>
            <person name="Weon H.-Y."/>
            <person name="Yeon J."/>
        </authorList>
    </citation>
    <scope>NUCLEOTIDE SEQUENCE [LARGE SCALE GENOMIC DNA]</scope>
    <source>
        <strain evidence="2 3">SBD 7-3</strain>
    </source>
</reference>
<evidence type="ECO:0000313" key="3">
    <source>
        <dbReference type="Proteomes" id="UP001303946"/>
    </source>
</evidence>
<accession>A0ABZ0CS65</accession>
<name>A0ABZ0CS65_9BURK</name>
<dbReference type="Proteomes" id="UP001303946">
    <property type="component" value="Chromosome"/>
</dbReference>
<feature type="signal peptide" evidence="1">
    <location>
        <begin position="1"/>
        <end position="18"/>
    </location>
</feature>
<evidence type="ECO:0000256" key="1">
    <source>
        <dbReference type="SAM" id="SignalP"/>
    </source>
</evidence>
<dbReference type="RefSeq" id="WP_316700490.1">
    <property type="nucleotide sequence ID" value="NZ_CP136336.1"/>
</dbReference>
<organism evidence="2 3">
    <name type="scientific">Piscinibacter gummiphilus</name>
    <dbReference type="NCBI Taxonomy" id="946333"/>
    <lineage>
        <taxon>Bacteria</taxon>
        <taxon>Pseudomonadati</taxon>
        <taxon>Pseudomonadota</taxon>
        <taxon>Betaproteobacteria</taxon>
        <taxon>Burkholderiales</taxon>
        <taxon>Sphaerotilaceae</taxon>
        <taxon>Piscinibacter</taxon>
    </lineage>
</organism>
<dbReference type="Gene3D" id="3.40.50.1110">
    <property type="entry name" value="SGNH hydrolase"/>
    <property type="match status" value="1"/>
</dbReference>
<keyword evidence="3" id="KW-1185">Reference proteome</keyword>
<protein>
    <recommendedName>
        <fullName evidence="4">Esterase</fullName>
    </recommendedName>
</protein>
<proteinExistence type="predicted"/>
<sequence>MKLSLAKLNLLRVTLASAALSLLASCGGGDQIEKFVPDRIVVFGDESGLIEPDAGFPSDGRKYTVNGVERDATTGLPIANTRDCTRNPIWVQVLANDYGYQFADCLTHATTARAFTFAQVSSTVTMMNARITNYLTTTGFNAQDLVAIMVGTHDVVAAASAADPLAAATAAGTAVGTEVVRITDRGARVIVSTIPDVAYTPYGRGRSLTEQVLLSNLTRSFNDALRRRLQDVRGGGHSVGLVLGDELVLLMVRSPGSYGLVNVADAICGATALTSCDENSVATSSPTSYGADWLWAGSLQPGANAQSRLGSAAVYRARNNPF</sequence>
<evidence type="ECO:0008006" key="4">
    <source>
        <dbReference type="Google" id="ProtNLM"/>
    </source>
</evidence>
<keyword evidence="1" id="KW-0732">Signal</keyword>
<dbReference type="PROSITE" id="PS51257">
    <property type="entry name" value="PROKAR_LIPOPROTEIN"/>
    <property type="match status" value="1"/>
</dbReference>
<dbReference type="SUPFAM" id="SSF52266">
    <property type="entry name" value="SGNH hydrolase"/>
    <property type="match status" value="1"/>
</dbReference>